<organism evidence="1 2">
    <name type="scientific">Tannerella forsythia (strain ATCC 43037 / JCM 10827 / CCUG 21028 A / KCTC 5666 / FDC 338)</name>
    <name type="common">Bacteroides forsythus</name>
    <dbReference type="NCBI Taxonomy" id="203275"/>
    <lineage>
        <taxon>Bacteria</taxon>
        <taxon>Pseudomonadati</taxon>
        <taxon>Bacteroidota</taxon>
        <taxon>Bacteroidia</taxon>
        <taxon>Bacteroidales</taxon>
        <taxon>Tannerellaceae</taxon>
        <taxon>Tannerella</taxon>
    </lineage>
</organism>
<accession>G8UJR3</accession>
<dbReference type="KEGG" id="tfo:BFO_1282"/>
<protein>
    <submittedName>
        <fullName evidence="1">Uncharacterized protein</fullName>
    </submittedName>
</protein>
<evidence type="ECO:0000313" key="1">
    <source>
        <dbReference type="EMBL" id="AEW22431.1"/>
    </source>
</evidence>
<keyword evidence="2" id="KW-1185">Reference proteome</keyword>
<dbReference type="AlphaFoldDB" id="G8UJR3"/>
<dbReference type="HOGENOM" id="CLU_3349675_0_0_10"/>
<proteinExistence type="predicted"/>
<sequence>MRFDCPKRRQVAGEVNRSLSGQKHHILSCRVNPEIIG</sequence>
<gene>
    <name evidence="1" type="ordered locus">BFO_1282</name>
</gene>
<dbReference type="EMBL" id="CP003191">
    <property type="protein sequence ID" value="AEW22431.1"/>
    <property type="molecule type" value="Genomic_DNA"/>
</dbReference>
<reference evidence="2" key="1">
    <citation type="submission" date="2011-12" db="EMBL/GenBank/DDBJ databases">
        <title>Complete sequence of Tannerella forsythia ATCC 43037.</title>
        <authorList>
            <person name="Dewhirst F."/>
            <person name="Tanner A."/>
            <person name="Izard J."/>
            <person name="Brinkac L."/>
            <person name="Durkin A.S."/>
            <person name="Hostetler J."/>
            <person name="Shetty J."/>
            <person name="Torralba M."/>
            <person name="Gill S."/>
            <person name="Nelson K."/>
        </authorList>
    </citation>
    <scope>NUCLEOTIDE SEQUENCE [LARGE SCALE GENOMIC DNA]</scope>
    <source>
        <strain evidence="2">ATCC 43037 / JCM 10827 / CCUG 33226 / KCTC 5666 / FDC 338</strain>
    </source>
</reference>
<evidence type="ECO:0000313" key="2">
    <source>
        <dbReference type="Proteomes" id="UP000005436"/>
    </source>
</evidence>
<dbReference type="Proteomes" id="UP000005436">
    <property type="component" value="Chromosome"/>
</dbReference>
<name>G8UJR3_TANFA</name>